<dbReference type="RefSeq" id="XP_013761084.1">
    <property type="nucleotide sequence ID" value="XM_013905630.1"/>
</dbReference>
<protein>
    <submittedName>
        <fullName evidence="2">Uncharacterized protein</fullName>
    </submittedName>
</protein>
<sequence length="166" mass="16256">MSHPEYSDSDSEGDDTFLDGDDEVGPGQLAAAGQSADGQGLAAEAKPRRKRSMLDYPDKIVALLEGEPPVPSGAPPVAKAAVDGDGAGLMAAAAAAAVAAGPGPEPGTSAVAGRVPVAPGVQIRRGERRISKGSFVVPDDEDDDDAVAAAATAAVATAAGPSKADA</sequence>
<name>A0A0L0DUY6_THETB</name>
<dbReference type="GeneID" id="25561763"/>
<dbReference type="AlphaFoldDB" id="A0A0L0DUY6"/>
<proteinExistence type="predicted"/>
<dbReference type="Proteomes" id="UP000054408">
    <property type="component" value="Unassembled WGS sequence"/>
</dbReference>
<evidence type="ECO:0000313" key="3">
    <source>
        <dbReference type="Proteomes" id="UP000054408"/>
    </source>
</evidence>
<keyword evidence="3" id="KW-1185">Reference proteome</keyword>
<evidence type="ECO:0000256" key="1">
    <source>
        <dbReference type="SAM" id="MobiDB-lite"/>
    </source>
</evidence>
<organism evidence="2 3">
    <name type="scientific">Thecamonas trahens ATCC 50062</name>
    <dbReference type="NCBI Taxonomy" id="461836"/>
    <lineage>
        <taxon>Eukaryota</taxon>
        <taxon>Apusozoa</taxon>
        <taxon>Apusomonadida</taxon>
        <taxon>Apusomonadidae</taxon>
        <taxon>Thecamonas</taxon>
    </lineage>
</organism>
<reference evidence="2 3" key="1">
    <citation type="submission" date="2010-05" db="EMBL/GenBank/DDBJ databases">
        <title>The Genome Sequence of Thecamonas trahens ATCC 50062.</title>
        <authorList>
            <consortium name="The Broad Institute Genome Sequencing Platform"/>
            <person name="Russ C."/>
            <person name="Cuomo C."/>
            <person name="Shea T."/>
            <person name="Young S.K."/>
            <person name="Zeng Q."/>
            <person name="Koehrsen M."/>
            <person name="Haas B."/>
            <person name="Borodovsky M."/>
            <person name="Guigo R."/>
            <person name="Alvarado L."/>
            <person name="Berlin A."/>
            <person name="Bochicchio J."/>
            <person name="Borenstein D."/>
            <person name="Chapman S."/>
            <person name="Chen Z."/>
            <person name="Freedman E."/>
            <person name="Gellesch M."/>
            <person name="Goldberg J."/>
            <person name="Griggs A."/>
            <person name="Gujja S."/>
            <person name="Heilman E."/>
            <person name="Heiman D."/>
            <person name="Hepburn T."/>
            <person name="Howarth C."/>
            <person name="Jen D."/>
            <person name="Larson L."/>
            <person name="Mehta T."/>
            <person name="Park D."/>
            <person name="Pearson M."/>
            <person name="Roberts A."/>
            <person name="Saif S."/>
            <person name="Shenoy N."/>
            <person name="Sisk P."/>
            <person name="Stolte C."/>
            <person name="Sykes S."/>
            <person name="Thomson T."/>
            <person name="Walk T."/>
            <person name="White J."/>
            <person name="Yandava C."/>
            <person name="Burger G."/>
            <person name="Gray M.W."/>
            <person name="Holland P.W.H."/>
            <person name="King N."/>
            <person name="Lang F.B.F."/>
            <person name="Roger A.J."/>
            <person name="Ruiz-Trillo I."/>
            <person name="Lander E."/>
            <person name="Nusbaum C."/>
        </authorList>
    </citation>
    <scope>NUCLEOTIDE SEQUENCE [LARGE SCALE GENOMIC DNA]</scope>
    <source>
        <strain evidence="2 3">ATCC 50062</strain>
    </source>
</reference>
<gene>
    <name evidence="2" type="ORF">AMSG_02052</name>
</gene>
<evidence type="ECO:0000313" key="2">
    <source>
        <dbReference type="EMBL" id="KNC56040.1"/>
    </source>
</evidence>
<feature type="compositionally biased region" description="Acidic residues" evidence="1">
    <location>
        <begin position="7"/>
        <end position="24"/>
    </location>
</feature>
<feature type="region of interest" description="Disordered" evidence="1">
    <location>
        <begin position="1"/>
        <end position="53"/>
    </location>
</feature>
<dbReference type="EMBL" id="GL349440">
    <property type="protein sequence ID" value="KNC56040.1"/>
    <property type="molecule type" value="Genomic_DNA"/>
</dbReference>
<accession>A0A0L0DUY6</accession>